<dbReference type="KEGG" id="aoi:AORI_2115"/>
<dbReference type="Proteomes" id="UP000013968">
    <property type="component" value="Chromosome"/>
</dbReference>
<proteinExistence type="predicted"/>
<gene>
    <name evidence="1" type="ORF">AORI_2115</name>
</gene>
<dbReference type="HOGENOM" id="CLU_2353704_0_0_11"/>
<reference evidence="1 2" key="1">
    <citation type="journal article" date="2013" name="BMC Genomics">
        <title>ContigScape: a Cytoscape plugin facilitating microbial genome gap closing.</title>
        <authorList>
            <person name="Tang B."/>
            <person name="Wang Q."/>
            <person name="Yang M."/>
            <person name="Xie F."/>
            <person name="Zhu Y."/>
            <person name="Zhuo Y."/>
            <person name="Wang S."/>
            <person name="Gao H."/>
            <person name="Ding X."/>
            <person name="Zhang L."/>
            <person name="Zhao G."/>
            <person name="Zheng H."/>
        </authorList>
    </citation>
    <scope>NUCLEOTIDE SEQUENCE [LARGE SCALE GENOMIC DNA]</scope>
    <source>
        <strain evidence="1 2">HCCB10007</strain>
    </source>
</reference>
<evidence type="ECO:0000313" key="2">
    <source>
        <dbReference type="Proteomes" id="UP000013968"/>
    </source>
</evidence>
<protein>
    <submittedName>
        <fullName evidence="1">Uncharacterized protein</fullName>
    </submittedName>
</protein>
<accession>R4T1X9</accession>
<sequence length="96" mass="10246">MAAGAMVLLVSSCSMMSEEQKAVELRRAGEQGAEAHVALLAESAVRAPEVCLTNYKRFTGGAPWDEPYSATADWISLHGDHFVDSCVAGKPRVPNP</sequence>
<dbReference type="PATRIC" id="fig|1156913.3.peg.2165"/>
<organism evidence="1 2">
    <name type="scientific">Amycolatopsis keratiniphila</name>
    <dbReference type="NCBI Taxonomy" id="129921"/>
    <lineage>
        <taxon>Bacteria</taxon>
        <taxon>Bacillati</taxon>
        <taxon>Actinomycetota</taxon>
        <taxon>Actinomycetes</taxon>
        <taxon>Pseudonocardiales</taxon>
        <taxon>Pseudonocardiaceae</taxon>
        <taxon>Amycolatopsis</taxon>
        <taxon>Amycolatopsis japonica group</taxon>
    </lineage>
</organism>
<dbReference type="AlphaFoldDB" id="R4T1X9"/>
<name>R4T1X9_9PSEU</name>
<evidence type="ECO:0000313" key="1">
    <source>
        <dbReference type="EMBL" id="AGM04703.1"/>
    </source>
</evidence>
<keyword evidence="2" id="KW-1185">Reference proteome</keyword>
<dbReference type="EMBL" id="CP003410">
    <property type="protein sequence ID" value="AGM04703.1"/>
    <property type="molecule type" value="Genomic_DNA"/>
</dbReference>